<comment type="caution">
    <text evidence="1">The sequence shown here is derived from an EMBL/GenBank/DDBJ whole genome shotgun (WGS) entry which is preliminary data.</text>
</comment>
<name>A0ACB8D0N0_DERSI</name>
<proteinExistence type="predicted"/>
<reference evidence="1" key="1">
    <citation type="submission" date="2020-05" db="EMBL/GenBank/DDBJ databases">
        <title>Large-scale comparative analyses of tick genomes elucidate their genetic diversity and vector capacities.</title>
        <authorList>
            <person name="Jia N."/>
            <person name="Wang J."/>
            <person name="Shi W."/>
            <person name="Du L."/>
            <person name="Sun Y."/>
            <person name="Zhan W."/>
            <person name="Jiang J."/>
            <person name="Wang Q."/>
            <person name="Zhang B."/>
            <person name="Ji P."/>
            <person name="Sakyi L.B."/>
            <person name="Cui X."/>
            <person name="Yuan T."/>
            <person name="Jiang B."/>
            <person name="Yang W."/>
            <person name="Lam T.T.-Y."/>
            <person name="Chang Q."/>
            <person name="Ding S."/>
            <person name="Wang X."/>
            <person name="Zhu J."/>
            <person name="Ruan X."/>
            <person name="Zhao L."/>
            <person name="Wei J."/>
            <person name="Que T."/>
            <person name="Du C."/>
            <person name="Cheng J."/>
            <person name="Dai P."/>
            <person name="Han X."/>
            <person name="Huang E."/>
            <person name="Gao Y."/>
            <person name="Liu J."/>
            <person name="Shao H."/>
            <person name="Ye R."/>
            <person name="Li L."/>
            <person name="Wei W."/>
            <person name="Wang X."/>
            <person name="Wang C."/>
            <person name="Yang T."/>
            <person name="Huo Q."/>
            <person name="Li W."/>
            <person name="Guo W."/>
            <person name="Chen H."/>
            <person name="Zhou L."/>
            <person name="Ni X."/>
            <person name="Tian J."/>
            <person name="Zhou Y."/>
            <person name="Sheng Y."/>
            <person name="Liu T."/>
            <person name="Pan Y."/>
            <person name="Xia L."/>
            <person name="Li J."/>
            <person name="Zhao F."/>
            <person name="Cao W."/>
        </authorList>
    </citation>
    <scope>NUCLEOTIDE SEQUENCE</scope>
    <source>
        <strain evidence="1">Dsil-2018</strain>
    </source>
</reference>
<evidence type="ECO:0000313" key="2">
    <source>
        <dbReference type="Proteomes" id="UP000821865"/>
    </source>
</evidence>
<accession>A0ACB8D0N0</accession>
<gene>
    <name evidence="1" type="ORF">HPB49_022777</name>
</gene>
<evidence type="ECO:0000313" key="1">
    <source>
        <dbReference type="EMBL" id="KAH7954916.1"/>
    </source>
</evidence>
<sequence length="379" mass="42772">MLSFILLELDLSTGVQLVHPFQSLARIEMPSALLLLRSALRRSSVPGLRLVASPAPLPRLRRVTWLLVWLSLGALLTQDLSAVVTDYLRFDDIVTVSVHEPARPSFPAVTVCNVNRVRRSALCDHHRRPLHALDPALLRWRRLLCNSTTYPNIALSKEDLELQRELAEWTRTVFRNTRYADLHLGHQVDNMLQHCAFNGQDCRAIDVLSVKSVPAYGDCVCVGCYPNMGTEYVTDMTVGCRHGLTLILDAELDEYLPLSVEAGFAIMVHHPWSEINVAMETTMVAPGFSTYITVDRAEFRRLGHPYQNPCRSQWPPEISDYVDSDKHYTAHFATVLSRAGGLMGMYLGISVLLLLSLVDALATALLQWISTKDWRQRWN</sequence>
<keyword evidence="2" id="KW-1185">Reference proteome</keyword>
<organism evidence="1 2">
    <name type="scientific">Dermacentor silvarum</name>
    <name type="common">Tick</name>
    <dbReference type="NCBI Taxonomy" id="543639"/>
    <lineage>
        <taxon>Eukaryota</taxon>
        <taxon>Metazoa</taxon>
        <taxon>Ecdysozoa</taxon>
        <taxon>Arthropoda</taxon>
        <taxon>Chelicerata</taxon>
        <taxon>Arachnida</taxon>
        <taxon>Acari</taxon>
        <taxon>Parasitiformes</taxon>
        <taxon>Ixodida</taxon>
        <taxon>Ixodoidea</taxon>
        <taxon>Ixodidae</taxon>
        <taxon>Rhipicephalinae</taxon>
        <taxon>Dermacentor</taxon>
    </lineage>
</organism>
<dbReference type="EMBL" id="CM023473">
    <property type="protein sequence ID" value="KAH7954916.1"/>
    <property type="molecule type" value="Genomic_DNA"/>
</dbReference>
<protein>
    <submittedName>
        <fullName evidence="1">Uncharacterized protein</fullName>
    </submittedName>
</protein>
<dbReference type="Proteomes" id="UP000821865">
    <property type="component" value="Chromosome 4"/>
</dbReference>